<evidence type="ECO:0000256" key="7">
    <source>
        <dbReference type="ARBA" id="ARBA00022475"/>
    </source>
</evidence>
<gene>
    <name evidence="31" type="primary">ROCK2</name>
</gene>
<keyword evidence="10" id="KW-0597">Phosphoprotein</keyword>
<dbReference type="PANTHER" id="PTHR22988">
    <property type="entry name" value="MYOTONIC DYSTROPHY S/T KINASE-RELATED"/>
    <property type="match status" value="1"/>
</dbReference>
<dbReference type="InterPro" id="IPR046349">
    <property type="entry name" value="C1-like_sf"/>
</dbReference>
<name>A0A8C6NX78_NOTFU</name>
<dbReference type="InterPro" id="IPR001849">
    <property type="entry name" value="PH_domain"/>
</dbReference>
<dbReference type="GO" id="GO:1901888">
    <property type="term" value="P:regulation of cell junction assembly"/>
    <property type="evidence" value="ECO:0007669"/>
    <property type="project" value="TreeGrafter"/>
</dbReference>
<keyword evidence="13" id="KW-0547">Nucleotide-binding</keyword>
<dbReference type="AlphaFoldDB" id="A0A8C6NX78"/>
<dbReference type="GO" id="GO:0005886">
    <property type="term" value="C:plasma membrane"/>
    <property type="evidence" value="ECO:0007669"/>
    <property type="project" value="UniProtKB-SubCell"/>
</dbReference>
<dbReference type="SUPFAM" id="SSF103652">
    <property type="entry name" value="G protein-binding domain"/>
    <property type="match status" value="1"/>
</dbReference>
<dbReference type="InterPro" id="IPR050839">
    <property type="entry name" value="Rho-assoc_Ser/Thr_Kinase"/>
</dbReference>
<dbReference type="FunFam" id="1.20.5.730:FF:000001">
    <property type="entry name" value="rho-associated protein kinase 2"/>
    <property type="match status" value="1"/>
</dbReference>
<proteinExistence type="inferred from homology"/>
<keyword evidence="21" id="KW-0206">Cytoskeleton</keyword>
<dbReference type="Proteomes" id="UP000694548">
    <property type="component" value="Chromosome sgr04"/>
</dbReference>
<reference evidence="31" key="3">
    <citation type="submission" date="2025-09" db="UniProtKB">
        <authorList>
            <consortium name="Ensembl"/>
        </authorList>
    </citation>
    <scope>IDENTIFICATION</scope>
</reference>
<evidence type="ECO:0000259" key="25">
    <source>
        <dbReference type="PROSITE" id="PS50003"/>
    </source>
</evidence>
<dbReference type="GO" id="GO:0000281">
    <property type="term" value="P:mitotic cytokinesis"/>
    <property type="evidence" value="ECO:0007669"/>
    <property type="project" value="TreeGrafter"/>
</dbReference>
<dbReference type="InterPro" id="IPR008271">
    <property type="entry name" value="Ser/Thr_kinase_AS"/>
</dbReference>
<dbReference type="GO" id="GO:0030866">
    <property type="term" value="P:cortical actin cytoskeleton organization"/>
    <property type="evidence" value="ECO:0007669"/>
    <property type="project" value="TreeGrafter"/>
</dbReference>
<evidence type="ECO:0000256" key="2">
    <source>
        <dbReference type="ARBA" id="ARBA00004184"/>
    </source>
</evidence>
<evidence type="ECO:0000259" key="28">
    <source>
        <dbReference type="PROSITE" id="PS51285"/>
    </source>
</evidence>
<dbReference type="GO" id="GO:0072518">
    <property type="term" value="F:Rho-dependent protein serine/threonine kinase activity"/>
    <property type="evidence" value="ECO:0007669"/>
    <property type="project" value="TreeGrafter"/>
</dbReference>
<dbReference type="InterPro" id="IPR011072">
    <property type="entry name" value="HR1_rho-bd"/>
</dbReference>
<feature type="domain" description="REM-1" evidence="30">
    <location>
        <begin position="317"/>
        <end position="393"/>
    </location>
</feature>
<protein>
    <recommendedName>
        <fullName evidence="6">non-specific serine/threonine protein kinase</fullName>
        <ecNumber evidence="6">2.7.11.1</ecNumber>
    </recommendedName>
</protein>
<dbReference type="Gene3D" id="3.30.60.20">
    <property type="match status" value="1"/>
</dbReference>
<evidence type="ECO:0000256" key="4">
    <source>
        <dbReference type="ARBA" id="ARBA00004245"/>
    </source>
</evidence>
<dbReference type="GO" id="GO:0005524">
    <property type="term" value="F:ATP binding"/>
    <property type="evidence" value="ECO:0007669"/>
    <property type="project" value="UniProtKB-KW"/>
</dbReference>
<dbReference type="FunFam" id="3.30.60.20:FF:000036">
    <property type="entry name" value="Rho-associated protein kinase 1"/>
    <property type="match status" value="1"/>
</dbReference>
<dbReference type="Gene3D" id="1.10.510.10">
    <property type="entry name" value="Transferase(Phosphotransferase) domain 1"/>
    <property type="match status" value="1"/>
</dbReference>
<dbReference type="FunFam" id="1.10.510.10:FF:000047">
    <property type="entry name" value="Rho-associated protein kinase 1"/>
    <property type="match status" value="1"/>
</dbReference>
<evidence type="ECO:0000259" key="26">
    <source>
        <dbReference type="PROSITE" id="PS50011"/>
    </source>
</evidence>
<comment type="cofactor">
    <cofactor evidence="1">
        <name>Mg(2+)</name>
        <dbReference type="ChEBI" id="CHEBI:18420"/>
    </cofactor>
</comment>
<dbReference type="InterPro" id="IPR000719">
    <property type="entry name" value="Prot_kinase_dom"/>
</dbReference>
<dbReference type="PROSITE" id="PS51860">
    <property type="entry name" value="REM_1"/>
    <property type="match status" value="1"/>
</dbReference>
<dbReference type="PANTHER" id="PTHR22988:SF28">
    <property type="entry name" value="RHO-ASSOCIATED PROTEIN KINASE 2"/>
    <property type="match status" value="1"/>
</dbReference>
<evidence type="ECO:0000256" key="6">
    <source>
        <dbReference type="ARBA" id="ARBA00012513"/>
    </source>
</evidence>
<dbReference type="GO" id="GO:0031267">
    <property type="term" value="F:small GTPase binding"/>
    <property type="evidence" value="ECO:0007669"/>
    <property type="project" value="InterPro"/>
</dbReference>
<dbReference type="InterPro" id="IPR000961">
    <property type="entry name" value="AGC-kinase_C"/>
</dbReference>
<dbReference type="SMART" id="SM00233">
    <property type="entry name" value="PH"/>
    <property type="match status" value="1"/>
</dbReference>
<reference evidence="31" key="2">
    <citation type="submission" date="2025-08" db="UniProtKB">
        <authorList>
            <consortium name="Ensembl"/>
        </authorList>
    </citation>
    <scope>IDENTIFICATION</scope>
</reference>
<evidence type="ECO:0000256" key="8">
    <source>
        <dbReference type="ARBA" id="ARBA00022490"/>
    </source>
</evidence>
<keyword evidence="11" id="KW-0808">Transferase</keyword>
<dbReference type="InterPro" id="IPR011009">
    <property type="entry name" value="Kinase-like_dom_sf"/>
</dbReference>
<dbReference type="Gene3D" id="1.20.5.730">
    <property type="entry name" value="Single helix bin"/>
    <property type="match status" value="1"/>
</dbReference>
<keyword evidence="16" id="KW-0862">Zinc</keyword>
<keyword evidence="18" id="KW-0460">Magnesium</keyword>
<feature type="compositionally biased region" description="Polar residues" evidence="24">
    <location>
        <begin position="1197"/>
        <end position="1211"/>
    </location>
</feature>
<dbReference type="CDD" id="cd22250">
    <property type="entry name" value="ROCK_SBD"/>
    <property type="match status" value="1"/>
</dbReference>
<feature type="domain" description="Protein kinase" evidence="26">
    <location>
        <begin position="1"/>
        <end position="223"/>
    </location>
</feature>
<keyword evidence="19 22" id="KW-0175">Coiled coil</keyword>
<dbReference type="GeneTree" id="ENSGT01030000234517"/>
<evidence type="ECO:0000256" key="10">
    <source>
        <dbReference type="ARBA" id="ARBA00022553"/>
    </source>
</evidence>
<dbReference type="SUPFAM" id="SSF56112">
    <property type="entry name" value="Protein kinase-like (PK-like)"/>
    <property type="match status" value="1"/>
</dbReference>
<keyword evidence="9" id="KW-0723">Serine/threonine-protein kinase</keyword>
<evidence type="ECO:0000256" key="23">
    <source>
        <dbReference type="SAM" id="Coils"/>
    </source>
</evidence>
<dbReference type="PROSITE" id="PS51859">
    <property type="entry name" value="RHO_BD"/>
    <property type="match status" value="1"/>
</dbReference>
<evidence type="ECO:0000259" key="29">
    <source>
        <dbReference type="PROSITE" id="PS51859"/>
    </source>
</evidence>
<dbReference type="GO" id="GO:0031032">
    <property type="term" value="P:actomyosin structure organization"/>
    <property type="evidence" value="ECO:0007669"/>
    <property type="project" value="TreeGrafter"/>
</dbReference>
<evidence type="ECO:0000256" key="17">
    <source>
        <dbReference type="ARBA" id="ARBA00022840"/>
    </source>
</evidence>
<evidence type="ECO:0000256" key="13">
    <source>
        <dbReference type="ARBA" id="ARBA00022741"/>
    </source>
</evidence>
<evidence type="ECO:0000256" key="14">
    <source>
        <dbReference type="ARBA" id="ARBA00022771"/>
    </source>
</evidence>
<keyword evidence="20" id="KW-0472">Membrane</keyword>
<dbReference type="InterPro" id="IPR057529">
    <property type="entry name" value="MRCK/ROCK_PH"/>
</dbReference>
<evidence type="ECO:0000256" key="12">
    <source>
        <dbReference type="ARBA" id="ARBA00022723"/>
    </source>
</evidence>
<evidence type="ECO:0000256" key="22">
    <source>
        <dbReference type="PROSITE-ProRule" id="PRU01207"/>
    </source>
</evidence>
<keyword evidence="14" id="KW-0863">Zinc-finger</keyword>
<evidence type="ECO:0000256" key="3">
    <source>
        <dbReference type="ARBA" id="ARBA00004236"/>
    </source>
</evidence>
<dbReference type="PROSITE" id="PS51285">
    <property type="entry name" value="AGC_KINASE_CTER"/>
    <property type="match status" value="1"/>
</dbReference>
<keyword evidence="17" id="KW-0067">ATP-binding</keyword>
<dbReference type="Gene3D" id="2.30.29.30">
    <property type="entry name" value="Pleckstrin-homology domain (PH domain)/Phosphotyrosine-binding domain (PTB)"/>
    <property type="match status" value="1"/>
</dbReference>
<dbReference type="SUPFAM" id="SSF57889">
    <property type="entry name" value="Cysteine-rich domain"/>
    <property type="match status" value="1"/>
</dbReference>
<evidence type="ECO:0000313" key="32">
    <source>
        <dbReference type="Proteomes" id="UP000694548"/>
    </source>
</evidence>
<evidence type="ECO:0000259" key="30">
    <source>
        <dbReference type="PROSITE" id="PS51860"/>
    </source>
</evidence>
<dbReference type="Gene3D" id="3.30.200.20">
    <property type="entry name" value="Phosphorylase Kinase, domain 1"/>
    <property type="match status" value="1"/>
</dbReference>
<feature type="region of interest" description="Disordered" evidence="24">
    <location>
        <begin position="1165"/>
        <end position="1223"/>
    </location>
</feature>
<organism evidence="31 32">
    <name type="scientific">Nothobranchius furzeri</name>
    <name type="common">Turquoise killifish</name>
    <dbReference type="NCBI Taxonomy" id="105023"/>
    <lineage>
        <taxon>Eukaryota</taxon>
        <taxon>Metazoa</taxon>
        <taxon>Chordata</taxon>
        <taxon>Craniata</taxon>
        <taxon>Vertebrata</taxon>
        <taxon>Euteleostomi</taxon>
        <taxon>Actinopterygii</taxon>
        <taxon>Neopterygii</taxon>
        <taxon>Teleostei</taxon>
        <taxon>Neoteleostei</taxon>
        <taxon>Acanthomorphata</taxon>
        <taxon>Ovalentaria</taxon>
        <taxon>Atherinomorphae</taxon>
        <taxon>Cyprinodontiformes</taxon>
        <taxon>Nothobranchiidae</taxon>
        <taxon>Nothobranchius</taxon>
    </lineage>
</organism>
<evidence type="ECO:0000256" key="21">
    <source>
        <dbReference type="ARBA" id="ARBA00023212"/>
    </source>
</evidence>
<dbReference type="InterPro" id="IPR011993">
    <property type="entry name" value="PH-like_dom_sf"/>
</dbReference>
<dbReference type="SUPFAM" id="SSF50729">
    <property type="entry name" value="PH domain-like"/>
    <property type="match status" value="1"/>
</dbReference>
<evidence type="ECO:0000259" key="27">
    <source>
        <dbReference type="PROSITE" id="PS50081"/>
    </source>
</evidence>
<dbReference type="GO" id="GO:0005737">
    <property type="term" value="C:cytoplasm"/>
    <property type="evidence" value="ECO:0007669"/>
    <property type="project" value="TreeGrafter"/>
</dbReference>
<feature type="domain" description="RhoBD" evidence="29">
    <location>
        <begin position="800"/>
        <end position="864"/>
    </location>
</feature>
<dbReference type="Pfam" id="PF08912">
    <property type="entry name" value="Rho_Binding"/>
    <property type="match status" value="1"/>
</dbReference>
<dbReference type="InterPro" id="IPR002219">
    <property type="entry name" value="PKC_DAG/PE"/>
</dbReference>
<dbReference type="PROSITE" id="PS00108">
    <property type="entry name" value="PROTEIN_KINASE_ST"/>
    <property type="match status" value="1"/>
</dbReference>
<feature type="domain" description="Phorbol-ester/DAG-type" evidence="27">
    <location>
        <begin position="1080"/>
        <end position="1135"/>
    </location>
</feature>
<dbReference type="CDD" id="cd01242">
    <property type="entry name" value="PH_ROCK"/>
    <property type="match status" value="1"/>
</dbReference>
<evidence type="ECO:0000256" key="9">
    <source>
        <dbReference type="ARBA" id="ARBA00022527"/>
    </source>
</evidence>
<evidence type="ECO:0000256" key="5">
    <source>
        <dbReference type="ARBA" id="ARBA00009903"/>
    </source>
</evidence>
<keyword evidence="8" id="KW-0963">Cytoplasm</keyword>
<evidence type="ECO:0000256" key="16">
    <source>
        <dbReference type="ARBA" id="ARBA00022833"/>
    </source>
</evidence>
<keyword evidence="32" id="KW-1185">Reference proteome</keyword>
<dbReference type="Pfam" id="PF00069">
    <property type="entry name" value="Pkinase"/>
    <property type="match status" value="1"/>
</dbReference>
<dbReference type="SMART" id="SM00109">
    <property type="entry name" value="C1"/>
    <property type="match status" value="1"/>
</dbReference>
<dbReference type="SMART" id="SM00220">
    <property type="entry name" value="S_TKc"/>
    <property type="match status" value="1"/>
</dbReference>
<comment type="subcellular location">
    <subcellularLocation>
        <location evidence="3">Cell membrane</location>
    </subcellularLocation>
    <subcellularLocation>
        <location evidence="4">Cytoplasm</location>
        <location evidence="4">Cytoskeleton</location>
    </subcellularLocation>
    <subcellularLocation>
        <location evidence="2">Endomembrane system</location>
        <topology evidence="2">Peripheral membrane protein</topology>
    </subcellularLocation>
</comment>
<keyword evidence="12" id="KW-0479">Metal-binding</keyword>
<evidence type="ECO:0000256" key="19">
    <source>
        <dbReference type="ARBA" id="ARBA00023054"/>
    </source>
</evidence>
<dbReference type="PROSITE" id="PS50003">
    <property type="entry name" value="PH_DOMAIN"/>
    <property type="match status" value="1"/>
</dbReference>
<dbReference type="EC" id="2.7.11.1" evidence="6"/>
<dbReference type="PROSITE" id="PS50011">
    <property type="entry name" value="PROTEIN_KINASE_DOM"/>
    <property type="match status" value="1"/>
</dbReference>
<comment type="similarity">
    <text evidence="5">Belongs to the protein kinase superfamily. AGC Ser/Thr protein kinase family.</text>
</comment>
<dbReference type="GO" id="GO:0007266">
    <property type="term" value="P:Rho protein signal transduction"/>
    <property type="evidence" value="ECO:0007669"/>
    <property type="project" value="UniProtKB-UniRule"/>
</dbReference>
<dbReference type="Ensembl" id="ENSNFUT00015034166.1">
    <property type="protein sequence ID" value="ENSNFUP00015032686.1"/>
    <property type="gene ID" value="ENSNFUG00015013140.1"/>
</dbReference>
<dbReference type="Pfam" id="PF25346">
    <property type="entry name" value="PH_MRCK"/>
    <property type="match status" value="1"/>
</dbReference>
<feature type="coiled-coil region" evidence="23">
    <location>
        <begin position="304"/>
        <end position="615"/>
    </location>
</feature>
<sequence length="1235" mass="143024">MNEFLNFEKVKLIGRGAYGEVQLLCCAFQDVHHLYMVMEFMPGGDLVTLTINYDIPEKWARFYTAEVVMALDTIHSMGFIHRDVKPDNMLLDQHGHLKLADFGTCMRMDSTGMVNCETAVGTPDYISPEVLQSQGGDGYYGRECDWWSVGVFIYEMFVGETPFYAESLIGTYGKIMNHQNALSFPDDVDMSKDAKDLICSFLTDRFVRLGRTGVDEIKRHPFFRNDQWTFDNIRDTVAPVVPELHSDIDTSNFDDIEAEKGDAETFSPPKAFVGNQLPFIGFTYFKENQYEHIAGLFLLTVFMIHHQMNSRQKVEASLRQLERERALLQHQSAESLRKAEMESDRKRSLENELNVLRDQLEDLKKRNQQSQISNEEKMQLQRQLEETNAVLQAEKEAAARMKKCQAEAQKQAQSLEVSLGEVQDKYNQLENCKLEQEKQLRGLQAELEEERRNRSLGAETISDLQGSLSGLEKELKEMKSTLSKIQTEKKELQGKLNNLEKEKNNQEIDLTFKLKSLQQSLEQEEAEHKATKAKLADKNKVYQSIEEAKSEALKEMENTLQEERSSKLLVEEKLLQLQKAHSMLDCDYKRAAHKLEELKMQKKKSSEEVMQLTSRLEEEIHKLSLSQSELKMQKQQVSVLGSSEKLLKQEVNQLLEMKLSLEKQNQELRREKQEADGQLKELKDQLEAEQYFTTLYKTQTRELKDECDERNKLIKELQQQLAAYNEESRDSLAAQLESSLTKADSEQLARSIAEEQYSLLEKEKIMKELEINDMMARHKQELNEKEATISSLEESNRTLTVDVANLASEKEELNNKLKELQQGEEEARQMNSLKVSFERQLQSERTLKIQAVNKLAEVMNRRESVRGGARGIDTEVHRKEKENRKLQLELKAERQKFNSTMMKYQKDLTDMQAVMAEENNMRLELQMALDSKDSDIEQLRCQLTSLSVHSLDTTSIGSGNDVELGDGYPDSRLEGWISFPTKNTKRYGWDKKYVVVSSKKILFYNNEQDREQSNPFMTLDIDKLFHVRPVTQTDVYRADAREIPRIFQILYANEGESKRNEEVAVEPATHERPNYISHKGHEFILTLYHFPSNCDVCTRPLWNVFKPPPALECRRCHTKCHKDHMEKNKESIEPCWVSYDSSTAKELLLLTNSKEEQQRWISHLRKRIPRKNPTLSPPAAQSSPQEFASMFPPKVSPRSSPRNSPQLSSHRNAIKIQATKTQQTSGKSRWEFYLF</sequence>
<dbReference type="GO" id="GO:0048598">
    <property type="term" value="P:embryonic morphogenesis"/>
    <property type="evidence" value="ECO:0007669"/>
    <property type="project" value="TreeGrafter"/>
</dbReference>
<evidence type="ECO:0000256" key="20">
    <source>
        <dbReference type="ARBA" id="ARBA00023136"/>
    </source>
</evidence>
<evidence type="ECO:0000256" key="11">
    <source>
        <dbReference type="ARBA" id="ARBA00022679"/>
    </source>
</evidence>
<feature type="domain" description="AGC-kinase C-terminal" evidence="28">
    <location>
        <begin position="224"/>
        <end position="294"/>
    </location>
</feature>
<evidence type="ECO:0000256" key="24">
    <source>
        <dbReference type="SAM" id="MobiDB-lite"/>
    </source>
</evidence>
<dbReference type="SMART" id="SM00133">
    <property type="entry name" value="S_TK_X"/>
    <property type="match status" value="1"/>
</dbReference>
<dbReference type="FunFam" id="2.30.29.30:FF:000308">
    <property type="entry name" value="Rho-associated protein kinase 1"/>
    <property type="match status" value="1"/>
</dbReference>
<dbReference type="CDD" id="cd20875">
    <property type="entry name" value="C1_ROCK2"/>
    <property type="match status" value="1"/>
</dbReference>
<accession>A0A8C6NX78</accession>
<feature type="coiled-coil region" evidence="23">
    <location>
        <begin position="775"/>
        <end position="840"/>
    </location>
</feature>
<dbReference type="PROSITE" id="PS50081">
    <property type="entry name" value="ZF_DAG_PE_2"/>
    <property type="match status" value="1"/>
</dbReference>
<dbReference type="GO" id="GO:0008270">
    <property type="term" value="F:zinc ion binding"/>
    <property type="evidence" value="ECO:0007669"/>
    <property type="project" value="UniProtKB-KW"/>
</dbReference>
<reference evidence="31" key="1">
    <citation type="submission" date="2014-08" db="EMBL/GenBank/DDBJ databases">
        <authorList>
            <person name="Senf B."/>
            <person name="Petzold A."/>
            <person name="Downie B.R."/>
            <person name="Koch P."/>
            <person name="Platzer M."/>
        </authorList>
    </citation>
    <scope>NUCLEOTIDE SEQUENCE [LARGE SCALE GENOMIC DNA]</scope>
    <source>
        <strain evidence="31">GRZ</strain>
    </source>
</reference>
<evidence type="ECO:0000256" key="1">
    <source>
        <dbReference type="ARBA" id="ARBA00001946"/>
    </source>
</evidence>
<keyword evidence="15" id="KW-0418">Kinase</keyword>
<evidence type="ECO:0000313" key="31">
    <source>
        <dbReference type="Ensembl" id="ENSNFUP00015032686.1"/>
    </source>
</evidence>
<evidence type="ECO:0000256" key="18">
    <source>
        <dbReference type="ARBA" id="ARBA00022842"/>
    </source>
</evidence>
<dbReference type="Gene3D" id="1.20.5.340">
    <property type="match status" value="1"/>
</dbReference>
<dbReference type="GO" id="GO:0005813">
    <property type="term" value="C:centrosome"/>
    <property type="evidence" value="ECO:0007669"/>
    <property type="project" value="TreeGrafter"/>
</dbReference>
<feature type="coiled-coil region" evidence="23">
    <location>
        <begin position="644"/>
        <end position="734"/>
    </location>
</feature>
<dbReference type="GO" id="GO:0012505">
    <property type="term" value="C:endomembrane system"/>
    <property type="evidence" value="ECO:0007669"/>
    <property type="project" value="UniProtKB-SubCell"/>
</dbReference>
<feature type="domain" description="PH" evidence="25">
    <location>
        <begin position="970"/>
        <end position="1169"/>
    </location>
</feature>
<evidence type="ECO:0000256" key="15">
    <source>
        <dbReference type="ARBA" id="ARBA00022777"/>
    </source>
</evidence>
<keyword evidence="7" id="KW-1003">Cell membrane</keyword>
<dbReference type="InterPro" id="IPR015008">
    <property type="entry name" value="ROCK_Rho-bd_dom"/>
</dbReference>